<feature type="region of interest" description="Disordered" evidence="2">
    <location>
        <begin position="687"/>
        <end position="733"/>
    </location>
</feature>
<evidence type="ECO:0000259" key="4">
    <source>
        <dbReference type="Pfam" id="PF10145"/>
    </source>
</evidence>
<feature type="domain" description="Phage tail tape measure protein" evidence="4">
    <location>
        <begin position="90"/>
        <end position="287"/>
    </location>
</feature>
<dbReference type="InterPro" id="IPR010090">
    <property type="entry name" value="Phage_tape_meas"/>
</dbReference>
<evidence type="ECO:0000313" key="5">
    <source>
        <dbReference type="EMBL" id="SDY51432.1"/>
    </source>
</evidence>
<dbReference type="EMBL" id="FNOX01000004">
    <property type="protein sequence ID" value="SDY51432.1"/>
    <property type="molecule type" value="Genomic_DNA"/>
</dbReference>
<dbReference type="Pfam" id="PF10145">
    <property type="entry name" value="PhageMin_Tail"/>
    <property type="match status" value="1"/>
</dbReference>
<name>A0A1H3KGU7_9PSED</name>
<evidence type="ECO:0000256" key="2">
    <source>
        <dbReference type="SAM" id="MobiDB-lite"/>
    </source>
</evidence>
<feature type="transmembrane region" description="Helical" evidence="3">
    <location>
        <begin position="465"/>
        <end position="498"/>
    </location>
</feature>
<proteinExistence type="predicted"/>
<keyword evidence="3" id="KW-0812">Transmembrane</keyword>
<protein>
    <submittedName>
        <fullName evidence="5">Phage tail tape measure protein, TP901 family, core region</fullName>
    </submittedName>
</protein>
<evidence type="ECO:0000313" key="6">
    <source>
        <dbReference type="Proteomes" id="UP000182902"/>
    </source>
</evidence>
<dbReference type="PANTHER" id="PTHR37813">
    <property type="entry name" value="FELS-2 PROPHAGE PROTEIN"/>
    <property type="match status" value="1"/>
</dbReference>
<feature type="transmembrane region" description="Helical" evidence="3">
    <location>
        <begin position="430"/>
        <end position="453"/>
    </location>
</feature>
<feature type="compositionally biased region" description="Polar residues" evidence="2">
    <location>
        <begin position="715"/>
        <end position="728"/>
    </location>
</feature>
<keyword evidence="3" id="KW-0472">Membrane</keyword>
<organism evidence="5 6">
    <name type="scientific">Pseudomonas salomonii</name>
    <dbReference type="NCBI Taxonomy" id="191391"/>
    <lineage>
        <taxon>Bacteria</taxon>
        <taxon>Pseudomonadati</taxon>
        <taxon>Pseudomonadota</taxon>
        <taxon>Gammaproteobacteria</taxon>
        <taxon>Pseudomonadales</taxon>
        <taxon>Pseudomonadaceae</taxon>
        <taxon>Pseudomonas</taxon>
    </lineage>
</organism>
<dbReference type="PANTHER" id="PTHR37813:SF1">
    <property type="entry name" value="FELS-2 PROPHAGE PROTEIN"/>
    <property type="match status" value="1"/>
</dbReference>
<feature type="transmembrane region" description="Helical" evidence="3">
    <location>
        <begin position="380"/>
        <end position="400"/>
    </location>
</feature>
<dbReference type="Proteomes" id="UP000182902">
    <property type="component" value="Unassembled WGS sequence"/>
</dbReference>
<sequence length="783" mass="82095">MADKSARLAFILSLTDKVTAPLGKVKMGFSDLAEQGQKNITQMGLGLAGMVGAGVAITQSLEPALDMNRALGEVRSLNVAEDALNSLNRKSLEFSVAYGENARDFVASAYQVEGAIKGMVGSQLATFTNASNVLAKATKSDAATMGTYVGTMYNLFKGQADAMGKGQWVETLAGQTATAVQLFRTSGEQIGEAFKAAGGLASTAGVSLAEQMAVLGTLGSTMDGGEAGGLYKSFFENVSGASEKLGMKFVDQQGKLLPMLDILDKLKGKFGDLSIEANGKKLRDAFGGEAARLITTLMGDTGRLKNGMEQLGNVRGLENAERMAKAMVDPWQQFGAAVQALRIAFGQSLIPILAPLMDRLVAIAGTLTRWTQLFPNITRMVGIATLAVFGIIAVMSLLTLTVGMSKMVWLGAVVVWNALTWSGYRSIAMFLYHTVMVTGFVAGLVLMVAWMGLVKGAMLLWQGAIWLVNTALLANPVIWIVVGIVALVAAVAAVIVYWDQWTSALLNSEAFKWVSAQLTALSDWFDSMGGWSGMASAAWDGIVNIFKSAINGLIAMLNKIPGVQIDAAFGDMPAAPELPTISAPQVEAPLLPQLVSAPQQPIQAPPLVLAPTPKAPAPVMPTLEALQPPAQAPALVLATAPKAPALPMATPAALQPPAPAAQAQMPREVPRALPTLVAAPPVKSPAPIGPQLTVPQPLQAPPLVTAPAPTEKAEQSQQRINGSVSSLSPKRPDAVPRGGFLASIQNNNQTQNKGTHVENVNIHTAKQMNPLELEGMLAMAVGG</sequence>
<dbReference type="RefSeq" id="WP_069786741.1">
    <property type="nucleotide sequence ID" value="NZ_FNOX01000004.1"/>
</dbReference>
<evidence type="ECO:0000256" key="1">
    <source>
        <dbReference type="ARBA" id="ARBA00022612"/>
    </source>
</evidence>
<keyword evidence="1" id="KW-1188">Viral release from host cell</keyword>
<gene>
    <name evidence="5" type="ORF">SAMN05216247_10491</name>
</gene>
<dbReference type="AlphaFoldDB" id="A0A1H3KGU7"/>
<dbReference type="NCBIfam" id="TIGR01760">
    <property type="entry name" value="tape_meas_TP901"/>
    <property type="match status" value="1"/>
</dbReference>
<accession>A0A1H3KGU7</accession>
<evidence type="ECO:0000256" key="3">
    <source>
        <dbReference type="SAM" id="Phobius"/>
    </source>
</evidence>
<keyword evidence="3" id="KW-1133">Transmembrane helix</keyword>
<reference evidence="5 6" key="1">
    <citation type="submission" date="2016-10" db="EMBL/GenBank/DDBJ databases">
        <authorList>
            <person name="de Groot N.N."/>
        </authorList>
    </citation>
    <scope>NUCLEOTIDE SEQUENCE [LARGE SCALE GENOMIC DNA]</scope>
    <source>
        <strain evidence="5 6">ICMP 14252</strain>
    </source>
</reference>
<feature type="transmembrane region" description="Helical" evidence="3">
    <location>
        <begin position="407"/>
        <end position="424"/>
    </location>
</feature>